<keyword evidence="1 2" id="KW-0129">CBS domain</keyword>
<dbReference type="Proteomes" id="UP000474757">
    <property type="component" value="Unassembled WGS sequence"/>
</dbReference>
<protein>
    <submittedName>
        <fullName evidence="4">CBS domain-containing protein</fullName>
    </submittedName>
</protein>
<feature type="domain" description="CBS" evidence="3">
    <location>
        <begin position="77"/>
        <end position="132"/>
    </location>
</feature>
<feature type="domain" description="CBS" evidence="3">
    <location>
        <begin position="11"/>
        <end position="71"/>
    </location>
</feature>
<dbReference type="InterPro" id="IPR051257">
    <property type="entry name" value="Diverse_CBS-Domain"/>
</dbReference>
<dbReference type="SMART" id="SM00116">
    <property type="entry name" value="CBS"/>
    <property type="match status" value="2"/>
</dbReference>
<dbReference type="PANTHER" id="PTHR43080">
    <property type="entry name" value="CBS DOMAIN-CONTAINING PROTEIN CBSX3, MITOCHONDRIAL"/>
    <property type="match status" value="1"/>
</dbReference>
<dbReference type="PANTHER" id="PTHR43080:SF2">
    <property type="entry name" value="CBS DOMAIN-CONTAINING PROTEIN"/>
    <property type="match status" value="1"/>
</dbReference>
<proteinExistence type="predicted"/>
<dbReference type="InterPro" id="IPR044725">
    <property type="entry name" value="CBSX3_CBS_dom"/>
</dbReference>
<evidence type="ECO:0000313" key="4">
    <source>
        <dbReference type="EMBL" id="NDV00469.1"/>
    </source>
</evidence>
<gene>
    <name evidence="4" type="ORF">GZA08_05730</name>
</gene>
<dbReference type="SUPFAM" id="SSF54631">
    <property type="entry name" value="CBS-domain pair"/>
    <property type="match status" value="1"/>
</dbReference>
<evidence type="ECO:0000313" key="5">
    <source>
        <dbReference type="Proteomes" id="UP000474757"/>
    </source>
</evidence>
<dbReference type="InterPro" id="IPR000644">
    <property type="entry name" value="CBS_dom"/>
</dbReference>
<dbReference type="InterPro" id="IPR046342">
    <property type="entry name" value="CBS_dom_sf"/>
</dbReference>
<evidence type="ECO:0000256" key="2">
    <source>
        <dbReference type="PROSITE-ProRule" id="PRU00703"/>
    </source>
</evidence>
<dbReference type="RefSeq" id="WP_163890815.1">
    <property type="nucleotide sequence ID" value="NZ_JAAFYS010000001.1"/>
</dbReference>
<reference evidence="4 5" key="1">
    <citation type="submission" date="2020-02" db="EMBL/GenBank/DDBJ databases">
        <title>Pseudoroseicyclus tamarix, sp. nov., isolated from offshore sediment of a Tamarix chinensis forest.</title>
        <authorList>
            <person name="Gai Y."/>
        </authorList>
    </citation>
    <scope>NUCLEOTIDE SEQUENCE [LARGE SCALE GENOMIC DNA]</scope>
    <source>
        <strain evidence="4 5">CLL3-39</strain>
    </source>
</reference>
<dbReference type="CDD" id="cd04623">
    <property type="entry name" value="CBS_pair_bac_euk"/>
    <property type="match status" value="1"/>
</dbReference>
<dbReference type="Pfam" id="PF00571">
    <property type="entry name" value="CBS"/>
    <property type="match status" value="2"/>
</dbReference>
<dbReference type="Gene3D" id="3.10.580.10">
    <property type="entry name" value="CBS-domain"/>
    <property type="match status" value="1"/>
</dbReference>
<sequence>MLVRQILKSKDSAEIVSVAPDKPVADVVQMLSQKRIGAVIVSTDGGAPAGILSERDIVREIGRRGAACLEETAEQMMTAGPVTCTPEDSADAVLQTMTDGRFRHLPVMEGGRLVGLISIGDVVKARLSELAMEKDALEGMIMGH</sequence>
<evidence type="ECO:0000256" key="1">
    <source>
        <dbReference type="ARBA" id="ARBA00023122"/>
    </source>
</evidence>
<organism evidence="4 5">
    <name type="scientific">Pseudoroseicyclus tamaricis</name>
    <dbReference type="NCBI Taxonomy" id="2705421"/>
    <lineage>
        <taxon>Bacteria</taxon>
        <taxon>Pseudomonadati</taxon>
        <taxon>Pseudomonadota</taxon>
        <taxon>Alphaproteobacteria</taxon>
        <taxon>Rhodobacterales</taxon>
        <taxon>Paracoccaceae</taxon>
        <taxon>Pseudoroseicyclus</taxon>
    </lineage>
</organism>
<dbReference type="AlphaFoldDB" id="A0A6B2JV14"/>
<dbReference type="PROSITE" id="PS51371">
    <property type="entry name" value="CBS"/>
    <property type="match status" value="2"/>
</dbReference>
<evidence type="ECO:0000259" key="3">
    <source>
        <dbReference type="PROSITE" id="PS51371"/>
    </source>
</evidence>
<dbReference type="EMBL" id="JAAGAB010000001">
    <property type="protein sequence ID" value="NDV00469.1"/>
    <property type="molecule type" value="Genomic_DNA"/>
</dbReference>
<comment type="caution">
    <text evidence="4">The sequence shown here is derived from an EMBL/GenBank/DDBJ whole genome shotgun (WGS) entry which is preliminary data.</text>
</comment>
<keyword evidence="5" id="KW-1185">Reference proteome</keyword>
<name>A0A6B2JV14_9RHOB</name>
<accession>A0A6B2JV14</accession>